<dbReference type="STRING" id="1451189.CFAL_04115"/>
<dbReference type="Proteomes" id="UP000285278">
    <property type="component" value="Unassembled WGS sequence"/>
</dbReference>
<gene>
    <name evidence="1" type="ORF">D3M95_04960</name>
</gene>
<evidence type="ECO:0000313" key="2">
    <source>
        <dbReference type="Proteomes" id="UP000285278"/>
    </source>
</evidence>
<dbReference type="AlphaFoldDB" id="A0A418Q7E0"/>
<dbReference type="RefSeq" id="WP_119664595.1">
    <property type="nucleotide sequence ID" value="NZ_JAQPSN010000003.1"/>
</dbReference>
<protein>
    <submittedName>
        <fullName evidence="1">SRPBCC family protein</fullName>
    </submittedName>
</protein>
<dbReference type="EMBL" id="QXJK01000004">
    <property type="protein sequence ID" value="RIX35217.1"/>
    <property type="molecule type" value="Genomic_DNA"/>
</dbReference>
<dbReference type="SUPFAM" id="SSF55961">
    <property type="entry name" value="Bet v1-like"/>
    <property type="match status" value="1"/>
</dbReference>
<dbReference type="Pfam" id="PF10604">
    <property type="entry name" value="Polyketide_cyc2"/>
    <property type="match status" value="1"/>
</dbReference>
<dbReference type="Gene3D" id="3.30.530.20">
    <property type="match status" value="1"/>
</dbReference>
<keyword evidence="2" id="KW-1185">Reference proteome</keyword>
<comment type="caution">
    <text evidence="1">The sequence shown here is derived from an EMBL/GenBank/DDBJ whole genome shotgun (WGS) entry which is preliminary data.</text>
</comment>
<accession>A0A418Q7E0</accession>
<dbReference type="InterPro" id="IPR023393">
    <property type="entry name" value="START-like_dom_sf"/>
</dbReference>
<reference evidence="1 2" key="1">
    <citation type="submission" date="2018-09" db="EMBL/GenBank/DDBJ databases">
        <title>Optimization and identification of Corynebacterium falsenii FN1-14 from fish paste.</title>
        <authorList>
            <person name="Daroonpunt R."/>
            <person name="Tanasupawat S."/>
        </authorList>
    </citation>
    <scope>NUCLEOTIDE SEQUENCE [LARGE SCALE GENOMIC DNA]</scope>
    <source>
        <strain evidence="1 2">FN1-14</strain>
    </source>
</reference>
<sequence length="164" mass="18079">MAAVEISVSKTINAPIEKVWALISDLESMGKRSPQCKVMKVVGGAPRKGSWTINLNRKGLLWWPTWSVVTAWDSLKTLEFKIPLNSSRWRFELTCDEPNSIGGHPKTTVTHKRLVDGNTTAVSRALVSVALGGEKSFETDLRAGMEQTLESLAKEAESTEKINP</sequence>
<name>A0A418Q7E0_9CORY</name>
<dbReference type="InterPro" id="IPR019587">
    <property type="entry name" value="Polyketide_cyclase/dehydratase"/>
</dbReference>
<proteinExistence type="predicted"/>
<dbReference type="CDD" id="cd07812">
    <property type="entry name" value="SRPBCC"/>
    <property type="match status" value="1"/>
</dbReference>
<dbReference type="OrthoDB" id="4618973at2"/>
<organism evidence="1 2">
    <name type="scientific">Corynebacterium falsenii</name>
    <dbReference type="NCBI Taxonomy" id="108486"/>
    <lineage>
        <taxon>Bacteria</taxon>
        <taxon>Bacillati</taxon>
        <taxon>Actinomycetota</taxon>
        <taxon>Actinomycetes</taxon>
        <taxon>Mycobacteriales</taxon>
        <taxon>Corynebacteriaceae</taxon>
        <taxon>Corynebacterium</taxon>
    </lineage>
</organism>
<evidence type="ECO:0000313" key="1">
    <source>
        <dbReference type="EMBL" id="RIX35217.1"/>
    </source>
</evidence>